<dbReference type="EMBL" id="AP019376">
    <property type="protein sequence ID" value="BBH89019.1"/>
    <property type="molecule type" value="Genomic_DNA"/>
</dbReference>
<name>A0A455SPT4_9CHLR</name>
<dbReference type="AlphaFoldDB" id="A0A455SPT4"/>
<protein>
    <submittedName>
        <fullName evidence="1">Uncharacterized protein</fullName>
    </submittedName>
</protein>
<proteinExistence type="predicted"/>
<gene>
    <name evidence="1" type="ORF">KTC_37700</name>
</gene>
<reference evidence="1" key="1">
    <citation type="submission" date="2018-12" db="EMBL/GenBank/DDBJ databases">
        <title>Novel natural products biosynthetic potential of the class Ktedonobacteria.</title>
        <authorList>
            <person name="Zheng Y."/>
            <person name="Saitou A."/>
            <person name="Wang C.M."/>
            <person name="Toyoda A."/>
            <person name="Minakuchi Y."/>
            <person name="Sekiguchi Y."/>
            <person name="Ueda K."/>
            <person name="Takano H."/>
            <person name="Sakai Y."/>
            <person name="Yokota A."/>
            <person name="Yabe S."/>
        </authorList>
    </citation>
    <scope>NUCLEOTIDE SEQUENCE</scope>
    <source>
        <strain evidence="1">COM3</strain>
    </source>
</reference>
<organism evidence="1">
    <name type="scientific">Thermosporothrix sp. COM3</name>
    <dbReference type="NCBI Taxonomy" id="2490863"/>
    <lineage>
        <taxon>Bacteria</taxon>
        <taxon>Bacillati</taxon>
        <taxon>Chloroflexota</taxon>
        <taxon>Ktedonobacteria</taxon>
        <taxon>Ktedonobacterales</taxon>
        <taxon>Thermosporotrichaceae</taxon>
        <taxon>Thermosporothrix</taxon>
    </lineage>
</organism>
<accession>A0A455SPT4</accession>
<evidence type="ECO:0000313" key="1">
    <source>
        <dbReference type="EMBL" id="BBH89019.1"/>
    </source>
</evidence>
<sequence length="106" mass="11563">MLFAMNMKGTKNIGIKKAIGNAQPTEHVRQNATASKRHHMHGPCAYLNTLKGFGGKAAPTMIQAFQHEHVLVPLNQMGGGKQAPQTRADDDSIIALTGREDWCEIL</sequence>